<gene>
    <name evidence="2" type="ORF">FAM09_01920</name>
</gene>
<feature type="transmembrane region" description="Helical" evidence="1">
    <location>
        <begin position="25"/>
        <end position="46"/>
    </location>
</feature>
<protein>
    <submittedName>
        <fullName evidence="2">Uncharacterized protein</fullName>
    </submittedName>
</protein>
<dbReference type="EMBL" id="STFF01000001">
    <property type="protein sequence ID" value="THU40896.1"/>
    <property type="molecule type" value="Genomic_DNA"/>
</dbReference>
<comment type="caution">
    <text evidence="2">The sequence shown here is derived from an EMBL/GenBank/DDBJ whole genome shotgun (WGS) entry which is preliminary data.</text>
</comment>
<keyword evidence="3" id="KW-1185">Reference proteome</keyword>
<feature type="transmembrane region" description="Helical" evidence="1">
    <location>
        <begin position="58"/>
        <end position="80"/>
    </location>
</feature>
<dbReference type="Proteomes" id="UP000306918">
    <property type="component" value="Unassembled WGS sequence"/>
</dbReference>
<evidence type="ECO:0000256" key="1">
    <source>
        <dbReference type="SAM" id="Phobius"/>
    </source>
</evidence>
<feature type="transmembrane region" description="Helical" evidence="1">
    <location>
        <begin position="100"/>
        <end position="122"/>
    </location>
</feature>
<dbReference type="OrthoDB" id="1523880at2"/>
<keyword evidence="1" id="KW-1133">Transmembrane helix</keyword>
<dbReference type="RefSeq" id="WP_136575388.1">
    <property type="nucleotide sequence ID" value="NZ_STFF01000001.1"/>
</dbReference>
<evidence type="ECO:0000313" key="2">
    <source>
        <dbReference type="EMBL" id="THU40896.1"/>
    </source>
</evidence>
<keyword evidence="1" id="KW-0472">Membrane</keyword>
<reference evidence="2 3" key="1">
    <citation type="submission" date="2019-04" db="EMBL/GenBank/DDBJ databases">
        <title>Niastella caeni sp. nov., isolated from activated sludge.</title>
        <authorList>
            <person name="Sheng M."/>
        </authorList>
    </citation>
    <scope>NUCLEOTIDE SEQUENCE [LARGE SCALE GENOMIC DNA]</scope>
    <source>
        <strain evidence="2 3">HX-2-15</strain>
    </source>
</reference>
<name>A0A4V6T3V0_9BACT</name>
<proteinExistence type="predicted"/>
<organism evidence="2 3">
    <name type="scientific">Niastella caeni</name>
    <dbReference type="NCBI Taxonomy" id="2569763"/>
    <lineage>
        <taxon>Bacteria</taxon>
        <taxon>Pseudomonadati</taxon>
        <taxon>Bacteroidota</taxon>
        <taxon>Chitinophagia</taxon>
        <taxon>Chitinophagales</taxon>
        <taxon>Chitinophagaceae</taxon>
        <taxon>Niastella</taxon>
    </lineage>
</organism>
<evidence type="ECO:0000313" key="3">
    <source>
        <dbReference type="Proteomes" id="UP000306918"/>
    </source>
</evidence>
<accession>A0A4V6T3V0</accession>
<feature type="transmembrane region" description="Helical" evidence="1">
    <location>
        <begin position="245"/>
        <end position="268"/>
    </location>
</feature>
<sequence>MNSVFDLKRWSLYIGKHWNENKKRYLLSLGAIGGLLILWYSFLMLVNGDHPISRDIQAITYYVGLFLTGCLYASIIFNELSDGPKGIQFLLIPVSVLEKLLTAILFGVVLYFICYTVIFYIVDFPMVNLANSIAKTIAEQEHRIPYPAEKIANVFVSWKDGDNILVYFLLAYLSIQSIFLMGSVYFVRFQYIKTLVSGLVVFLFLMFFVHKVLGSFMPPGGFFKPFTVYRVFVSNESLSVHLPEWISTILLFLIKYSFAPMFWVVTYLRLKEKEV</sequence>
<dbReference type="AlphaFoldDB" id="A0A4V6T3V0"/>
<feature type="transmembrane region" description="Helical" evidence="1">
    <location>
        <begin position="164"/>
        <end position="187"/>
    </location>
</feature>
<feature type="transmembrane region" description="Helical" evidence="1">
    <location>
        <begin position="194"/>
        <end position="213"/>
    </location>
</feature>
<keyword evidence="1" id="KW-0812">Transmembrane</keyword>